<organism evidence="4 5">
    <name type="scientific">Tectimicrobiota bacterium</name>
    <dbReference type="NCBI Taxonomy" id="2528274"/>
    <lineage>
        <taxon>Bacteria</taxon>
        <taxon>Pseudomonadati</taxon>
        <taxon>Nitrospinota/Tectimicrobiota group</taxon>
        <taxon>Candidatus Tectimicrobiota</taxon>
    </lineage>
</organism>
<feature type="domain" description="NIDO" evidence="3">
    <location>
        <begin position="77"/>
        <end position="129"/>
    </location>
</feature>
<accession>A0A937W7W9</accession>
<reference evidence="4" key="1">
    <citation type="submission" date="2019-03" db="EMBL/GenBank/DDBJ databases">
        <title>Lake Tanganyika Metagenome-Assembled Genomes (MAGs).</title>
        <authorList>
            <person name="Tran P."/>
        </authorList>
    </citation>
    <scope>NUCLEOTIDE SEQUENCE</scope>
    <source>
        <strain evidence="4">K_DeepCast_65m_m2_066</strain>
    </source>
</reference>
<feature type="chain" id="PRO_5037025026" description="NIDO domain-containing protein" evidence="2">
    <location>
        <begin position="37"/>
        <end position="200"/>
    </location>
</feature>
<evidence type="ECO:0000256" key="1">
    <source>
        <dbReference type="SAM" id="Phobius"/>
    </source>
</evidence>
<dbReference type="GO" id="GO:0007160">
    <property type="term" value="P:cell-matrix adhesion"/>
    <property type="evidence" value="ECO:0007669"/>
    <property type="project" value="InterPro"/>
</dbReference>
<dbReference type="EMBL" id="VGLS01001007">
    <property type="protein sequence ID" value="MBM3226687.1"/>
    <property type="molecule type" value="Genomic_DNA"/>
</dbReference>
<dbReference type="InterPro" id="IPR003886">
    <property type="entry name" value="NIDO_dom"/>
</dbReference>
<feature type="signal peptide" evidence="2">
    <location>
        <begin position="1"/>
        <end position="36"/>
    </location>
</feature>
<sequence length="200" mass="21526">MSGKQQRRPHRFFRTLAVTLASLALLGLNLIPSANAAAIRANAGFTTTTFPGNDDGTFPGAQALGFTVNFFGLIFTSAFINNNGNITFDAPLGTFTPFNLTATSRQIIAPFFADVDTSSASSPVTFGTDSVDGRPAFGVNWVNVDYFESSAAHTNRNSFQLVLIDRSDIAVGDFDIEFNLLGQIPRSLLRLLPLYPPLLA</sequence>
<keyword evidence="2" id="KW-0732">Signal</keyword>
<evidence type="ECO:0000259" key="3">
    <source>
        <dbReference type="Pfam" id="PF06119"/>
    </source>
</evidence>
<proteinExistence type="predicted"/>
<dbReference type="Proteomes" id="UP000712673">
    <property type="component" value="Unassembled WGS sequence"/>
</dbReference>
<evidence type="ECO:0000313" key="4">
    <source>
        <dbReference type="EMBL" id="MBM3226687.1"/>
    </source>
</evidence>
<keyword evidence="1" id="KW-1133">Transmembrane helix</keyword>
<evidence type="ECO:0000313" key="5">
    <source>
        <dbReference type="Proteomes" id="UP000712673"/>
    </source>
</evidence>
<evidence type="ECO:0000256" key="2">
    <source>
        <dbReference type="SAM" id="SignalP"/>
    </source>
</evidence>
<feature type="transmembrane region" description="Helical" evidence="1">
    <location>
        <begin position="60"/>
        <end position="80"/>
    </location>
</feature>
<protein>
    <recommendedName>
        <fullName evidence="3">NIDO domain-containing protein</fullName>
    </recommendedName>
</protein>
<dbReference type="Pfam" id="PF06119">
    <property type="entry name" value="NIDO"/>
    <property type="match status" value="1"/>
</dbReference>
<keyword evidence="1" id="KW-0472">Membrane</keyword>
<comment type="caution">
    <text evidence="4">The sequence shown here is derived from an EMBL/GenBank/DDBJ whole genome shotgun (WGS) entry which is preliminary data.</text>
</comment>
<dbReference type="AlphaFoldDB" id="A0A937W7W9"/>
<gene>
    <name evidence="4" type="ORF">FJZ47_23220</name>
</gene>
<name>A0A937W7W9_UNCTE</name>
<keyword evidence="1" id="KW-0812">Transmembrane</keyword>